<dbReference type="InterPro" id="IPR013083">
    <property type="entry name" value="Znf_RING/FYVE/PHD"/>
</dbReference>
<dbReference type="GO" id="GO:0008270">
    <property type="term" value="F:zinc ion binding"/>
    <property type="evidence" value="ECO:0007669"/>
    <property type="project" value="UniProtKB-KW"/>
</dbReference>
<feature type="region of interest" description="Disordered" evidence="3">
    <location>
        <begin position="526"/>
        <end position="563"/>
    </location>
</feature>
<protein>
    <submittedName>
        <fullName evidence="6">MND1-interacting protein 1</fullName>
    </submittedName>
</protein>
<name>A0AB40C917_DIOCR</name>
<dbReference type="GeneID" id="120272147"/>
<dbReference type="PANTHER" id="PTHR46405">
    <property type="entry name" value="OS05G0141500 PROTEIN"/>
    <property type="match status" value="1"/>
</dbReference>
<dbReference type="InterPro" id="IPR001841">
    <property type="entry name" value="Znf_RING"/>
</dbReference>
<accession>A0AB40C917</accession>
<dbReference type="Pfam" id="PF13920">
    <property type="entry name" value="zf-C3HC4_3"/>
    <property type="match status" value="1"/>
</dbReference>
<proteinExistence type="predicted"/>
<organism evidence="5 6">
    <name type="scientific">Dioscorea cayennensis subsp. rotundata</name>
    <name type="common">White Guinea yam</name>
    <name type="synonym">Dioscorea rotundata</name>
    <dbReference type="NCBI Taxonomy" id="55577"/>
    <lineage>
        <taxon>Eukaryota</taxon>
        <taxon>Viridiplantae</taxon>
        <taxon>Streptophyta</taxon>
        <taxon>Embryophyta</taxon>
        <taxon>Tracheophyta</taxon>
        <taxon>Spermatophyta</taxon>
        <taxon>Magnoliopsida</taxon>
        <taxon>Liliopsida</taxon>
        <taxon>Dioscoreales</taxon>
        <taxon>Dioscoreaceae</taxon>
        <taxon>Dioscorea</taxon>
    </lineage>
</organism>
<feature type="compositionally biased region" description="Low complexity" evidence="3">
    <location>
        <begin position="26"/>
        <end position="40"/>
    </location>
</feature>
<dbReference type="InterPro" id="IPR046527">
    <property type="entry name" value="PIR2-like_helical"/>
</dbReference>
<evidence type="ECO:0000256" key="1">
    <source>
        <dbReference type="PROSITE-ProRule" id="PRU00175"/>
    </source>
</evidence>
<feature type="compositionally biased region" description="Basic and acidic residues" evidence="3">
    <location>
        <begin position="1"/>
        <end position="10"/>
    </location>
</feature>
<dbReference type="Proteomes" id="UP001515500">
    <property type="component" value="Chromosome 11"/>
</dbReference>
<feature type="coiled-coil region" evidence="2">
    <location>
        <begin position="328"/>
        <end position="521"/>
    </location>
</feature>
<dbReference type="PANTHER" id="PTHR46405:SF3">
    <property type="entry name" value="RING_U-BOX SUPERFAMILY PROTEIN"/>
    <property type="match status" value="1"/>
</dbReference>
<evidence type="ECO:0000256" key="3">
    <source>
        <dbReference type="SAM" id="MobiDB-lite"/>
    </source>
</evidence>
<dbReference type="Gene3D" id="3.30.40.10">
    <property type="entry name" value="Zinc/RING finger domain, C3HC4 (zinc finger)"/>
    <property type="match status" value="1"/>
</dbReference>
<dbReference type="AlphaFoldDB" id="A0AB40C917"/>
<keyword evidence="2" id="KW-0175">Coiled coil</keyword>
<dbReference type="RefSeq" id="XP_039134838.1">
    <property type="nucleotide sequence ID" value="XM_039278904.1"/>
</dbReference>
<dbReference type="Pfam" id="PF20235">
    <property type="entry name" value="PIR2-like_helical"/>
    <property type="match status" value="1"/>
</dbReference>
<dbReference type="CDD" id="cd23128">
    <property type="entry name" value="RING-HC_MIP1-like"/>
    <property type="match status" value="1"/>
</dbReference>
<keyword evidence="1" id="KW-0862">Zinc</keyword>
<dbReference type="SUPFAM" id="SSF57850">
    <property type="entry name" value="RING/U-box"/>
    <property type="match status" value="1"/>
</dbReference>
<evidence type="ECO:0000313" key="5">
    <source>
        <dbReference type="Proteomes" id="UP001515500"/>
    </source>
</evidence>
<keyword evidence="1" id="KW-0863">Zinc-finger</keyword>
<sequence length="627" mass="69677">MGSNARDKARAARKHRPKPIPPSAKPPASSATSSAAVSVPDPLPNPNPNPNLGSSADDPAAWGYCTEEQLEELLLKNLEFVYKEALSRLISLGYDEAVALKAILRSGHCYGSMDVLSNILQNAIASLNSSPQQEGQGSAAAAVVEPAGFSDLRHLEEYSLAGLVCLLQQYRPHLTRGDAMWCLLMADLHVGRANAIDVPSPELALCKLHAQYDRHTELSASAKSVLKRHAAALASHPSELPHPPMADASGVKDLDEDVVASAMKNLNLTSLEAGENDRDDPKMATIIDLCRQIQDLRVQVKERKEWAQQKALQAARKVSNDLMELRALRAEREENQRVRKGKQALEDTTMKKLAEMEAALRKASGQVDRANAEVRRLETENAEIRAEMEASKLSAAESAAACTEAARREKKCFKRLQVWEKQREKVQDEIAEERRKVVEVERHLTDVKEAQKRAEAKWKKEIKAKEHAIGKVDEERRAKEAAELEIKRKHEALRQKIELDFQRHKDDVQRLEEEYARLKAVAGTGEMVSQSSNAFTSEDTDTKRTTSDTSSQPQTASKRKQGSSRRVNGSRLCFICLKEEVSVVLLPCAHQTFCAKCNEDHEKKAKTRCPACQTVIEQRVRVYGASS</sequence>
<keyword evidence="1" id="KW-0479">Metal-binding</keyword>
<evidence type="ECO:0000259" key="4">
    <source>
        <dbReference type="PROSITE" id="PS50089"/>
    </source>
</evidence>
<feature type="domain" description="RING-type" evidence="4">
    <location>
        <begin position="573"/>
        <end position="613"/>
    </location>
</feature>
<keyword evidence="5" id="KW-1185">Reference proteome</keyword>
<evidence type="ECO:0000313" key="6">
    <source>
        <dbReference type="RefSeq" id="XP_039134838.1"/>
    </source>
</evidence>
<dbReference type="SMART" id="SM00184">
    <property type="entry name" value="RING"/>
    <property type="match status" value="1"/>
</dbReference>
<dbReference type="PROSITE" id="PS50089">
    <property type="entry name" value="ZF_RING_2"/>
    <property type="match status" value="1"/>
</dbReference>
<evidence type="ECO:0000256" key="2">
    <source>
        <dbReference type="SAM" id="Coils"/>
    </source>
</evidence>
<gene>
    <name evidence="6" type="primary">LOC120272147</name>
</gene>
<reference evidence="6" key="1">
    <citation type="submission" date="2025-08" db="UniProtKB">
        <authorList>
            <consortium name="RefSeq"/>
        </authorList>
    </citation>
    <scope>IDENTIFICATION</scope>
</reference>
<dbReference type="InterPro" id="IPR046934">
    <property type="entry name" value="PIR2-like"/>
</dbReference>
<feature type="region of interest" description="Disordered" evidence="3">
    <location>
        <begin position="1"/>
        <end position="60"/>
    </location>
</feature>